<feature type="domain" description="HTH tetR-type" evidence="7">
    <location>
        <begin position="38"/>
        <end position="98"/>
    </location>
</feature>
<feature type="transmembrane region" description="Helical" evidence="6">
    <location>
        <begin position="183"/>
        <end position="203"/>
    </location>
</feature>
<evidence type="ECO:0000256" key="1">
    <source>
        <dbReference type="ARBA" id="ARBA00023015"/>
    </source>
</evidence>
<keyword evidence="6" id="KW-0472">Membrane</keyword>
<evidence type="ECO:0000256" key="5">
    <source>
        <dbReference type="SAM" id="MobiDB-lite"/>
    </source>
</evidence>
<keyword evidence="1" id="KW-0805">Transcription regulation</keyword>
<gene>
    <name evidence="8" type="ORF">FPE01S_02_02390</name>
</gene>
<keyword evidence="2 4" id="KW-0238">DNA-binding</keyword>
<evidence type="ECO:0000256" key="3">
    <source>
        <dbReference type="ARBA" id="ARBA00023163"/>
    </source>
</evidence>
<dbReference type="PANTHER" id="PTHR30055">
    <property type="entry name" value="HTH-TYPE TRANSCRIPTIONAL REGULATOR RUTR"/>
    <property type="match status" value="1"/>
</dbReference>
<accession>A0A0E9N1A7</accession>
<dbReference type="EMBL" id="BBWV01000002">
    <property type="protein sequence ID" value="GAO43135.1"/>
    <property type="molecule type" value="Genomic_DNA"/>
</dbReference>
<feature type="region of interest" description="Disordered" evidence="5">
    <location>
        <begin position="1"/>
        <end position="39"/>
    </location>
</feature>
<evidence type="ECO:0000259" key="7">
    <source>
        <dbReference type="PROSITE" id="PS50977"/>
    </source>
</evidence>
<protein>
    <submittedName>
        <fullName evidence="8">Putative TetR family transcriptional regulator</fullName>
    </submittedName>
</protein>
<evidence type="ECO:0000256" key="2">
    <source>
        <dbReference type="ARBA" id="ARBA00023125"/>
    </source>
</evidence>
<comment type="caution">
    <text evidence="8">The sequence shown here is derived from an EMBL/GenBank/DDBJ whole genome shotgun (WGS) entry which is preliminary data.</text>
</comment>
<dbReference type="AlphaFoldDB" id="A0A0E9N1A7"/>
<evidence type="ECO:0000256" key="4">
    <source>
        <dbReference type="PROSITE-ProRule" id="PRU00335"/>
    </source>
</evidence>
<proteinExistence type="predicted"/>
<feature type="compositionally biased region" description="Low complexity" evidence="5">
    <location>
        <begin position="17"/>
        <end position="27"/>
    </location>
</feature>
<keyword evidence="3" id="KW-0804">Transcription</keyword>
<dbReference type="InterPro" id="IPR036271">
    <property type="entry name" value="Tet_transcr_reg_TetR-rel_C_sf"/>
</dbReference>
<dbReference type="PRINTS" id="PR00455">
    <property type="entry name" value="HTHTETR"/>
</dbReference>
<name>A0A0E9N1A7_9BACT</name>
<dbReference type="InterPro" id="IPR050109">
    <property type="entry name" value="HTH-type_TetR-like_transc_reg"/>
</dbReference>
<evidence type="ECO:0000313" key="9">
    <source>
        <dbReference type="Proteomes" id="UP000033121"/>
    </source>
</evidence>
<dbReference type="GO" id="GO:0003700">
    <property type="term" value="F:DNA-binding transcription factor activity"/>
    <property type="evidence" value="ECO:0007669"/>
    <property type="project" value="TreeGrafter"/>
</dbReference>
<dbReference type="Pfam" id="PF00440">
    <property type="entry name" value="TetR_N"/>
    <property type="match status" value="1"/>
</dbReference>
<reference evidence="8 9" key="1">
    <citation type="submission" date="2015-04" db="EMBL/GenBank/DDBJ databases">
        <title>Whole genome shotgun sequence of Flavihumibacter petaseus NBRC 106054.</title>
        <authorList>
            <person name="Miyazawa S."/>
            <person name="Hosoyama A."/>
            <person name="Hashimoto M."/>
            <person name="Noguchi M."/>
            <person name="Tsuchikane K."/>
            <person name="Ohji S."/>
            <person name="Yamazoe A."/>
            <person name="Ichikawa N."/>
            <person name="Kimura A."/>
            <person name="Fujita N."/>
        </authorList>
    </citation>
    <scope>NUCLEOTIDE SEQUENCE [LARGE SCALE GENOMIC DNA]</scope>
    <source>
        <strain evidence="8 9">NBRC 106054</strain>
    </source>
</reference>
<evidence type="ECO:0000313" key="8">
    <source>
        <dbReference type="EMBL" id="GAO43135.1"/>
    </source>
</evidence>
<organism evidence="8 9">
    <name type="scientific">Flavihumibacter petaseus NBRC 106054</name>
    <dbReference type="NCBI Taxonomy" id="1220578"/>
    <lineage>
        <taxon>Bacteria</taxon>
        <taxon>Pseudomonadati</taxon>
        <taxon>Bacteroidota</taxon>
        <taxon>Chitinophagia</taxon>
        <taxon>Chitinophagales</taxon>
        <taxon>Chitinophagaceae</taxon>
        <taxon>Flavihumibacter</taxon>
    </lineage>
</organism>
<sequence>MATKATSAKGKRNSAQAAKTTAPAKAKVSPKPKRPLDSNTESIIKSAARTVFHQKGFAATRTRDIAAAANMNLALLNYYFKSKENLFQIIMVETLSGFFGTMLVVFNDTSTTLEKKITLAVEGYIDLIITEPEVPLFMMSEIRTSAKNLLTRLKGPESILQTVFVSQYQEAVKQGKITEPNPLHFLLNLLGMIMFPFIASPMVKTIAKLSDKQFEKLMLERKQRIPVWVKAMLKAK</sequence>
<feature type="DNA-binding region" description="H-T-H motif" evidence="4">
    <location>
        <begin position="61"/>
        <end position="80"/>
    </location>
</feature>
<dbReference type="Gene3D" id="1.10.357.10">
    <property type="entry name" value="Tetracycline Repressor, domain 2"/>
    <property type="match status" value="1"/>
</dbReference>
<dbReference type="OrthoDB" id="9789566at2"/>
<dbReference type="STRING" id="1220578.FPE01S_02_02390"/>
<evidence type="ECO:0000256" key="6">
    <source>
        <dbReference type="SAM" id="Phobius"/>
    </source>
</evidence>
<dbReference type="InterPro" id="IPR009057">
    <property type="entry name" value="Homeodomain-like_sf"/>
</dbReference>
<feature type="transmembrane region" description="Helical" evidence="6">
    <location>
        <begin position="86"/>
        <end position="106"/>
    </location>
</feature>
<dbReference type="InterPro" id="IPR001647">
    <property type="entry name" value="HTH_TetR"/>
</dbReference>
<keyword evidence="6" id="KW-1133">Transmembrane helix</keyword>
<dbReference type="PANTHER" id="PTHR30055:SF234">
    <property type="entry name" value="HTH-TYPE TRANSCRIPTIONAL REGULATOR BETI"/>
    <property type="match status" value="1"/>
</dbReference>
<dbReference type="Proteomes" id="UP000033121">
    <property type="component" value="Unassembled WGS sequence"/>
</dbReference>
<dbReference type="SUPFAM" id="SSF48498">
    <property type="entry name" value="Tetracyclin repressor-like, C-terminal domain"/>
    <property type="match status" value="1"/>
</dbReference>
<keyword evidence="6" id="KW-0812">Transmembrane</keyword>
<keyword evidence="9" id="KW-1185">Reference proteome</keyword>
<dbReference type="PROSITE" id="PS50977">
    <property type="entry name" value="HTH_TETR_2"/>
    <property type="match status" value="1"/>
</dbReference>
<dbReference type="GO" id="GO:0000976">
    <property type="term" value="F:transcription cis-regulatory region binding"/>
    <property type="evidence" value="ECO:0007669"/>
    <property type="project" value="TreeGrafter"/>
</dbReference>
<dbReference type="SUPFAM" id="SSF46689">
    <property type="entry name" value="Homeodomain-like"/>
    <property type="match status" value="1"/>
</dbReference>
<dbReference type="RefSeq" id="WP_083990235.1">
    <property type="nucleotide sequence ID" value="NZ_BBWV01000002.1"/>
</dbReference>